<evidence type="ECO:0008006" key="5">
    <source>
        <dbReference type="Google" id="ProtNLM"/>
    </source>
</evidence>
<keyword evidence="2" id="KW-0472">Membrane</keyword>
<evidence type="ECO:0000256" key="2">
    <source>
        <dbReference type="SAM" id="Phobius"/>
    </source>
</evidence>
<feature type="transmembrane region" description="Helical" evidence="2">
    <location>
        <begin position="262"/>
        <end position="281"/>
    </location>
</feature>
<feature type="transmembrane region" description="Helical" evidence="2">
    <location>
        <begin position="364"/>
        <end position="387"/>
    </location>
</feature>
<keyword evidence="1" id="KW-0813">Transport</keyword>
<proteinExistence type="predicted"/>
<feature type="transmembrane region" description="Helical" evidence="2">
    <location>
        <begin position="287"/>
        <end position="306"/>
    </location>
</feature>
<feature type="transmembrane region" description="Helical" evidence="2">
    <location>
        <begin position="128"/>
        <end position="149"/>
    </location>
</feature>
<keyword evidence="2" id="KW-1133">Transmembrane helix</keyword>
<dbReference type="Pfam" id="PF01554">
    <property type="entry name" value="MatE"/>
    <property type="match status" value="2"/>
</dbReference>
<organism evidence="3 4">
    <name type="scientific">Psittacicella melopsittaci</name>
    <dbReference type="NCBI Taxonomy" id="2028576"/>
    <lineage>
        <taxon>Bacteria</taxon>
        <taxon>Pseudomonadati</taxon>
        <taxon>Pseudomonadota</taxon>
        <taxon>Gammaproteobacteria</taxon>
        <taxon>Pasteurellales</taxon>
        <taxon>Psittacicellaceae</taxon>
        <taxon>Psittacicella</taxon>
    </lineage>
</organism>
<keyword evidence="4" id="KW-1185">Reference proteome</keyword>
<name>A0A3A1Y4G1_9GAMM</name>
<reference evidence="3 4" key="1">
    <citation type="submission" date="2017-08" db="EMBL/GenBank/DDBJ databases">
        <title>Reclassification of Bisgaard taxon 37 and 44.</title>
        <authorList>
            <person name="Christensen H."/>
        </authorList>
    </citation>
    <scope>NUCLEOTIDE SEQUENCE [LARGE SCALE GENOMIC DNA]</scope>
    <source>
        <strain evidence="3 4">B96_4</strain>
    </source>
</reference>
<keyword evidence="2" id="KW-0812">Transmembrane</keyword>
<evidence type="ECO:0000313" key="3">
    <source>
        <dbReference type="EMBL" id="RIY32341.1"/>
    </source>
</evidence>
<evidence type="ECO:0000256" key="1">
    <source>
        <dbReference type="ARBA" id="ARBA00022448"/>
    </source>
</evidence>
<evidence type="ECO:0000313" key="4">
    <source>
        <dbReference type="Proteomes" id="UP000266258"/>
    </source>
</evidence>
<dbReference type="PANTHER" id="PTHR43298:SF2">
    <property type="entry name" value="FMN_FAD EXPORTER YEEO-RELATED"/>
    <property type="match status" value="1"/>
</dbReference>
<dbReference type="OrthoDB" id="9780160at2"/>
<dbReference type="RefSeq" id="WP_119497168.1">
    <property type="nucleotide sequence ID" value="NZ_NRJH01000041.1"/>
</dbReference>
<accession>A0A3A1Y4G1</accession>
<protein>
    <recommendedName>
        <fullName evidence="5">MATE family efflux transporter</fullName>
    </recommendedName>
</protein>
<gene>
    <name evidence="3" type="ORF">CJP74_04925</name>
</gene>
<comment type="caution">
    <text evidence="3">The sequence shown here is derived from an EMBL/GenBank/DDBJ whole genome shotgun (WGS) entry which is preliminary data.</text>
</comment>
<dbReference type="InterPro" id="IPR002528">
    <property type="entry name" value="MATE_fam"/>
</dbReference>
<feature type="transmembrane region" description="Helical" evidence="2">
    <location>
        <begin position="16"/>
        <end position="37"/>
    </location>
</feature>
<dbReference type="GO" id="GO:0005886">
    <property type="term" value="C:plasma membrane"/>
    <property type="evidence" value="ECO:0007669"/>
    <property type="project" value="TreeGrafter"/>
</dbReference>
<feature type="transmembrane region" description="Helical" evidence="2">
    <location>
        <begin position="49"/>
        <end position="76"/>
    </location>
</feature>
<sequence>MSSQLTEQTRISNFRLFINIFPALVASQLVFISAALINTLMAARVSTTAMAAIGLTGSILWLFNSLGIGILSVVLSRMGYVYGKEKYHLVGAIHRQAYYVIALASIAIAILDILIATNLDLIGLEPELIAIGRPYLLLSCFSIPLMLFITHLRNLNSCIAYTLPTLLLSLLSLCLIIPFNLIFMYGDLPLIGHNPGYSAFTHIFTYIIYISLMLLIIKYKKSVYGKLQLFNPLFAKPNKEQIKDILKVGIPVSIQYWLENSFYGIVALSLAHLGTSVTAAHQSGANSYSAVYIFAAGASASITSIASRRLGEQRRDLTKAILHHTLALIICINVCIGIAIIVFRHQIAGAYIQNDPVALNLSQHVLICLAIANVFDGIYACLLGYLIPYRDSRYTFLTTFTVSWLIYLPLASMFAFTDWFFGIGNFGLYAYWVAFILIPMTTATSLYCRVHFKWNRMDDATLYQKLAAYEK</sequence>
<feature type="transmembrane region" description="Helical" evidence="2">
    <location>
        <begin position="326"/>
        <end position="344"/>
    </location>
</feature>
<dbReference type="InterPro" id="IPR050222">
    <property type="entry name" value="MATE_MdtK"/>
</dbReference>
<dbReference type="Proteomes" id="UP000266258">
    <property type="component" value="Unassembled WGS sequence"/>
</dbReference>
<feature type="transmembrane region" description="Helical" evidence="2">
    <location>
        <begin position="394"/>
        <end position="416"/>
    </location>
</feature>
<dbReference type="GO" id="GO:0042910">
    <property type="term" value="F:xenobiotic transmembrane transporter activity"/>
    <property type="evidence" value="ECO:0007669"/>
    <property type="project" value="InterPro"/>
</dbReference>
<dbReference type="GO" id="GO:0015297">
    <property type="term" value="F:antiporter activity"/>
    <property type="evidence" value="ECO:0007669"/>
    <property type="project" value="InterPro"/>
</dbReference>
<dbReference type="EMBL" id="NRJH01000041">
    <property type="protein sequence ID" value="RIY32341.1"/>
    <property type="molecule type" value="Genomic_DNA"/>
</dbReference>
<feature type="transmembrane region" description="Helical" evidence="2">
    <location>
        <begin position="428"/>
        <end position="448"/>
    </location>
</feature>
<dbReference type="NCBIfam" id="TIGR00797">
    <property type="entry name" value="matE"/>
    <property type="match status" value="1"/>
</dbReference>
<feature type="transmembrane region" description="Helical" evidence="2">
    <location>
        <begin position="97"/>
        <end position="116"/>
    </location>
</feature>
<feature type="transmembrane region" description="Helical" evidence="2">
    <location>
        <begin position="197"/>
        <end position="217"/>
    </location>
</feature>
<dbReference type="AlphaFoldDB" id="A0A3A1Y4G1"/>
<dbReference type="PANTHER" id="PTHR43298">
    <property type="entry name" value="MULTIDRUG RESISTANCE PROTEIN NORM-RELATED"/>
    <property type="match status" value="1"/>
</dbReference>
<feature type="transmembrane region" description="Helical" evidence="2">
    <location>
        <begin position="161"/>
        <end position="185"/>
    </location>
</feature>